<protein>
    <submittedName>
        <fullName evidence="1">Uncharacterized protein</fullName>
    </submittedName>
</protein>
<evidence type="ECO:0000313" key="1">
    <source>
        <dbReference type="EMBL" id="MDP9902626.1"/>
    </source>
</evidence>
<proteinExistence type="predicted"/>
<comment type="caution">
    <text evidence="1">The sequence shown here is derived from an EMBL/GenBank/DDBJ whole genome shotgun (WGS) entry which is preliminary data.</text>
</comment>
<evidence type="ECO:0000313" key="2">
    <source>
        <dbReference type="Proteomes" id="UP001226867"/>
    </source>
</evidence>
<dbReference type="Proteomes" id="UP001226867">
    <property type="component" value="Unassembled WGS sequence"/>
</dbReference>
<reference evidence="1 2" key="1">
    <citation type="submission" date="2023-07" db="EMBL/GenBank/DDBJ databases">
        <title>Sorghum-associated microbial communities from plants grown in Nebraska, USA.</title>
        <authorList>
            <person name="Schachtman D."/>
        </authorList>
    </citation>
    <scope>NUCLEOTIDE SEQUENCE [LARGE SCALE GENOMIC DNA]</scope>
    <source>
        <strain evidence="1 2">DS1607</strain>
    </source>
</reference>
<gene>
    <name evidence="1" type="ORF">J2W36_004903</name>
</gene>
<accession>A0ABT9SFQ6</accession>
<organism evidence="1 2">
    <name type="scientific">Variovorax ginsengisoli</name>
    <dbReference type="NCBI Taxonomy" id="363844"/>
    <lineage>
        <taxon>Bacteria</taxon>
        <taxon>Pseudomonadati</taxon>
        <taxon>Pseudomonadota</taxon>
        <taxon>Betaproteobacteria</taxon>
        <taxon>Burkholderiales</taxon>
        <taxon>Comamonadaceae</taxon>
        <taxon>Variovorax</taxon>
    </lineage>
</organism>
<dbReference type="EMBL" id="JAUSRO010000020">
    <property type="protein sequence ID" value="MDP9902626.1"/>
    <property type="molecule type" value="Genomic_DNA"/>
</dbReference>
<keyword evidence="2" id="KW-1185">Reference proteome</keyword>
<name>A0ABT9SFQ6_9BURK</name>
<sequence length="102" mass="11106">MDAEKQKAEEGRQIKLIRDSLPGVHQAIRERAAVEGNDVYATVRRGLRGEPDCFYAFEGGRIVGTPFATTVTADLAAQIVQFGATFLFMLAPTARKDAHGPD</sequence>
<dbReference type="RefSeq" id="WP_307692362.1">
    <property type="nucleotide sequence ID" value="NZ_JAUSRO010000020.1"/>
</dbReference>